<dbReference type="Gene3D" id="2.40.230.10">
    <property type="entry name" value="Phospholipase A1"/>
    <property type="match status" value="1"/>
</dbReference>
<sequence>MIKFQQARNVLCLGASYLFVSEAFAQKSTDLANSNPEICLSFTSNEQRLECFDNAFNYASNTEQINTSVLAKTKEPIKVIEHQPSKTPLLDKRWELTDEHHVGLWKLRPYQPVYILPAFWTSEVNQNPISANARNIVNNQHQLDSTEAKFQLSMKTKVRDDLFGNNGDLWIGYTQRSYWQVYNDQDSRPFRATNYEPEVNLIFRTNYNVLGLNWRLFGIGLNHQSNGAAIPYSRGWDRVMMNFGFERDNFVLTIRPWVRVFKKDSDDNPDIVDYMGHGDVTAYYKWGRQSFSLMARQNVSTGHGAAQFAWDFPIRNNLDGYLQIFHGYGENLIDYNHKATYVGLGVSLVDWY</sequence>
<protein>
    <recommendedName>
        <fullName evidence="7 20">Phospholipase A1</fullName>
        <ecNumber evidence="5 20">3.1.1.32</ecNumber>
        <ecNumber evidence="6 20">3.1.1.4</ecNumber>
    </recommendedName>
    <alternativeName>
        <fullName evidence="20">Phosphatidylcholine 1-acylhydrolase</fullName>
    </alternativeName>
</protein>
<feature type="signal peptide" evidence="20">
    <location>
        <begin position="1"/>
        <end position="25"/>
    </location>
</feature>
<dbReference type="EC" id="3.1.1.4" evidence="6 20"/>
<evidence type="ECO:0000256" key="11">
    <source>
        <dbReference type="ARBA" id="ARBA00022729"/>
    </source>
</evidence>
<feature type="chain" id="PRO_5019612878" description="Phospholipase A1" evidence="20">
    <location>
        <begin position="26"/>
        <end position="352"/>
    </location>
</feature>
<dbReference type="GO" id="GO:0005509">
    <property type="term" value="F:calcium ion binding"/>
    <property type="evidence" value="ECO:0007669"/>
    <property type="project" value="TreeGrafter"/>
</dbReference>
<name>A0A0N9VXQ5_9GAMM</name>
<dbReference type="SUPFAM" id="SSF56931">
    <property type="entry name" value="Outer membrane phospholipase A (OMPLA)"/>
    <property type="match status" value="1"/>
</dbReference>
<evidence type="ECO:0000256" key="5">
    <source>
        <dbReference type="ARBA" id="ARBA00013179"/>
    </source>
</evidence>
<keyword evidence="13 19" id="KW-0106">Calcium</keyword>
<evidence type="ECO:0000313" key="21">
    <source>
        <dbReference type="EMBL" id="ALH96120.1"/>
    </source>
</evidence>
<keyword evidence="9" id="KW-0812">Transmembrane</keyword>
<keyword evidence="12 20" id="KW-0378">Hydrolase</keyword>
<dbReference type="GO" id="GO:0016042">
    <property type="term" value="P:lipid catabolic process"/>
    <property type="evidence" value="ECO:0007669"/>
    <property type="project" value="UniProtKB-KW"/>
</dbReference>
<evidence type="ECO:0000256" key="2">
    <source>
        <dbReference type="ARBA" id="ARBA00001604"/>
    </source>
</evidence>
<dbReference type="AlphaFoldDB" id="A0A0N9VXQ5"/>
<evidence type="ECO:0000256" key="4">
    <source>
        <dbReference type="ARBA" id="ARBA00011702"/>
    </source>
</evidence>
<evidence type="ECO:0000313" key="22">
    <source>
        <dbReference type="Proteomes" id="UP000064939"/>
    </source>
</evidence>
<feature type="binding site" description="in dimeric form" evidence="19">
    <location>
        <position position="267"/>
    </location>
    <ligand>
        <name>Ca(2+)</name>
        <dbReference type="ChEBI" id="CHEBI:29108"/>
        <label>1</label>
    </ligand>
</feature>
<dbReference type="PRINTS" id="PR01486">
    <property type="entry name" value="PHPHLIPASEA1"/>
</dbReference>
<evidence type="ECO:0000256" key="19">
    <source>
        <dbReference type="PIRSR" id="PIRSR603187-2"/>
    </source>
</evidence>
<comment type="subcellular location">
    <subcellularLocation>
        <location evidence="20">Cell outer membrane</location>
        <topology evidence="20">Multi-pass membrane protein</topology>
    </subcellularLocation>
    <text evidence="20">One of the very few enzymes located there.</text>
</comment>
<accession>A0A0N9VXQ5</accession>
<keyword evidence="11 20" id="KW-0732">Signal</keyword>
<keyword evidence="16" id="KW-0472">Membrane</keyword>
<evidence type="ECO:0000256" key="12">
    <source>
        <dbReference type="ARBA" id="ARBA00022801"/>
    </source>
</evidence>
<evidence type="ECO:0000256" key="16">
    <source>
        <dbReference type="ARBA" id="ARBA00023136"/>
    </source>
</evidence>
<keyword evidence="17 20" id="KW-0998">Cell outer membrane</keyword>
<evidence type="ECO:0000256" key="7">
    <source>
        <dbReference type="ARBA" id="ARBA00021726"/>
    </source>
</evidence>
<evidence type="ECO:0000256" key="9">
    <source>
        <dbReference type="ARBA" id="ARBA00022692"/>
    </source>
</evidence>
<comment type="similarity">
    <text evidence="3 20">Belongs to the phospholipase A1 family.</text>
</comment>
<gene>
    <name evidence="21" type="ORF">AOY20_11585</name>
</gene>
<reference evidence="21 22" key="1">
    <citation type="journal article" date="2015" name="Int. J. Syst. Evol. Microbiol.">
        <title>Acinetobacter equi sp. nov. isolated from horse faeces.</title>
        <authorList>
            <person name="Poppel M.T."/>
            <person name="Skiebe E."/>
            <person name="Laue M."/>
            <person name="Bergmann H."/>
            <person name="Ebersberger I."/>
            <person name="Garn T."/>
            <person name="Fruth A."/>
            <person name="Baumgardt S."/>
            <person name="Busse H.J."/>
            <person name="Wilharm G."/>
        </authorList>
    </citation>
    <scope>NUCLEOTIDE SEQUENCE [LARGE SCALE GENOMIC DNA]</scope>
    <source>
        <strain evidence="21 22">114</strain>
    </source>
</reference>
<feature type="binding site" description="in dimeric form" evidence="19">
    <location>
        <position position="187"/>
    </location>
    <ligand>
        <name>Ca(2+)</name>
        <dbReference type="ChEBI" id="CHEBI:29108"/>
        <label>1</label>
    </ligand>
</feature>
<comment type="cofactor">
    <cofactor evidence="20">
        <name>Ca(2+)</name>
        <dbReference type="ChEBI" id="CHEBI:29108"/>
    </cofactor>
    <text evidence="20">Binds 1 Ca(2+) ion per monomer. In the dimeric form the Ca(2+) is bound by different amino acids with binding of each Ca(2+) shared with ligands coming from each monomer. The Ca(2+) ion may have a role in catalysis.</text>
</comment>
<dbReference type="EC" id="3.1.1.32" evidence="5 20"/>
<dbReference type="Proteomes" id="UP000064939">
    <property type="component" value="Chromosome"/>
</dbReference>
<dbReference type="PANTHER" id="PTHR40457:SF1">
    <property type="entry name" value="PHOSPHOLIPASE A1"/>
    <property type="match status" value="1"/>
</dbReference>
<dbReference type="PANTHER" id="PTHR40457">
    <property type="entry name" value="PHOSPHOLIPASE A1"/>
    <property type="match status" value="1"/>
</dbReference>
<dbReference type="GO" id="GO:0004623">
    <property type="term" value="F:phospholipase A2 activity"/>
    <property type="evidence" value="ECO:0007669"/>
    <property type="project" value="UniProtKB-EC"/>
</dbReference>
<evidence type="ECO:0000256" key="18">
    <source>
        <dbReference type="PIRSR" id="PIRSR603187-1"/>
    </source>
</evidence>
<evidence type="ECO:0000256" key="20">
    <source>
        <dbReference type="RuleBase" id="RU366027"/>
    </source>
</evidence>
<dbReference type="RefSeq" id="WP_054582003.1">
    <property type="nucleotide sequence ID" value="NZ_CP012808.1"/>
</dbReference>
<organism evidence="21 22">
    <name type="scientific">Acinetobacter equi</name>
    <dbReference type="NCBI Taxonomy" id="1324350"/>
    <lineage>
        <taxon>Bacteria</taxon>
        <taxon>Pseudomonadati</taxon>
        <taxon>Pseudomonadota</taxon>
        <taxon>Gammaproteobacteria</taxon>
        <taxon>Moraxellales</taxon>
        <taxon>Moraxellaceae</taxon>
        <taxon>Acinetobacter</taxon>
    </lineage>
</organism>
<keyword evidence="22" id="KW-1185">Reference proteome</keyword>
<evidence type="ECO:0000256" key="3">
    <source>
        <dbReference type="ARBA" id="ARBA00010525"/>
    </source>
</evidence>
<comment type="function">
    <text evidence="20">Hydrolysis of phosphatidylcholine with phospholipase A2 (EC 3.1.1.4) and phospholipase A1 (EC 3.1.1.32) activities.</text>
</comment>
<keyword evidence="10 19" id="KW-0479">Metal-binding</keyword>
<dbReference type="GO" id="GO:0008970">
    <property type="term" value="F:phospholipase A1 activity"/>
    <property type="evidence" value="ECO:0007669"/>
    <property type="project" value="UniProtKB-EC"/>
</dbReference>
<comment type="subunit">
    <text evidence="4 20">Homodimer; dimerization is reversible, and the dimeric form is the active one.</text>
</comment>
<comment type="catalytic activity">
    <reaction evidence="2 20">
        <text>a 1,2-diacyl-sn-glycero-3-phosphocholine + H2O = a 1-acyl-sn-glycero-3-phosphocholine + a fatty acid + H(+)</text>
        <dbReference type="Rhea" id="RHEA:15801"/>
        <dbReference type="ChEBI" id="CHEBI:15377"/>
        <dbReference type="ChEBI" id="CHEBI:15378"/>
        <dbReference type="ChEBI" id="CHEBI:28868"/>
        <dbReference type="ChEBI" id="CHEBI:57643"/>
        <dbReference type="ChEBI" id="CHEBI:58168"/>
        <dbReference type="EC" id="3.1.1.4"/>
    </reaction>
</comment>
<dbReference type="Pfam" id="PF02253">
    <property type="entry name" value="PLA1"/>
    <property type="match status" value="1"/>
</dbReference>
<evidence type="ECO:0000256" key="8">
    <source>
        <dbReference type="ARBA" id="ARBA00022452"/>
    </source>
</evidence>
<evidence type="ECO:0000256" key="14">
    <source>
        <dbReference type="ARBA" id="ARBA00022963"/>
    </source>
</evidence>
<proteinExistence type="inferred from homology"/>
<keyword evidence="8" id="KW-1134">Transmembrane beta strand</keyword>
<evidence type="ECO:0000256" key="15">
    <source>
        <dbReference type="ARBA" id="ARBA00023098"/>
    </source>
</evidence>
<dbReference type="KEGG" id="aei:AOY20_11585"/>
<dbReference type="InterPro" id="IPR036541">
    <property type="entry name" value="PLipase_A1_sf"/>
</dbReference>
<keyword evidence="14 20" id="KW-0442">Lipid degradation</keyword>
<dbReference type="STRING" id="1324350.AOY20_11585"/>
<evidence type="ECO:0000256" key="1">
    <source>
        <dbReference type="ARBA" id="ARBA00000111"/>
    </source>
</evidence>
<evidence type="ECO:0000256" key="6">
    <source>
        <dbReference type="ARBA" id="ARBA00013278"/>
    </source>
</evidence>
<feature type="binding site" description="in dimeric form" evidence="19">
    <location>
        <position position="233"/>
    </location>
    <ligand>
        <name>Ca(2+)</name>
        <dbReference type="ChEBI" id="CHEBI:29108"/>
        <label>1</label>
    </ligand>
</feature>
<evidence type="ECO:0000256" key="17">
    <source>
        <dbReference type="ARBA" id="ARBA00023237"/>
    </source>
</evidence>
<dbReference type="CDD" id="cd00541">
    <property type="entry name" value="OMPLA"/>
    <property type="match status" value="1"/>
</dbReference>
<dbReference type="GO" id="GO:0009279">
    <property type="term" value="C:cell outer membrane"/>
    <property type="evidence" value="ECO:0007669"/>
    <property type="project" value="UniProtKB-SubCell"/>
</dbReference>
<comment type="catalytic activity">
    <reaction evidence="1 20">
        <text>a 1,2-diacyl-sn-glycero-3-phosphocholine + H2O = a 2-acyl-sn-glycero-3-phosphocholine + a fatty acid + H(+)</text>
        <dbReference type="Rhea" id="RHEA:18689"/>
        <dbReference type="ChEBI" id="CHEBI:15377"/>
        <dbReference type="ChEBI" id="CHEBI:15378"/>
        <dbReference type="ChEBI" id="CHEBI:28868"/>
        <dbReference type="ChEBI" id="CHEBI:57643"/>
        <dbReference type="ChEBI" id="CHEBI:57875"/>
        <dbReference type="EC" id="3.1.1.32"/>
    </reaction>
</comment>
<feature type="active site" description="Proton acceptor" evidence="18">
    <location>
        <position position="223"/>
    </location>
</feature>
<feature type="active site" description="Nucleophile" evidence="18">
    <location>
        <position position="225"/>
    </location>
</feature>
<evidence type="ECO:0000256" key="13">
    <source>
        <dbReference type="ARBA" id="ARBA00022837"/>
    </source>
</evidence>
<dbReference type="EMBL" id="CP012808">
    <property type="protein sequence ID" value="ALH96120.1"/>
    <property type="molecule type" value="Genomic_DNA"/>
</dbReference>
<dbReference type="InterPro" id="IPR003187">
    <property type="entry name" value="PLipase_A1"/>
</dbReference>
<keyword evidence="15 20" id="KW-0443">Lipid metabolism</keyword>
<evidence type="ECO:0000256" key="10">
    <source>
        <dbReference type="ARBA" id="ARBA00022723"/>
    </source>
</evidence>